<evidence type="ECO:0000256" key="2">
    <source>
        <dbReference type="ARBA" id="ARBA00023015"/>
    </source>
</evidence>
<dbReference type="GO" id="GO:0000981">
    <property type="term" value="F:DNA-binding transcription factor activity, RNA polymerase II-specific"/>
    <property type="evidence" value="ECO:0007669"/>
    <property type="project" value="InterPro"/>
</dbReference>
<dbReference type="PANTHER" id="PTHR31845:SF32">
    <property type="entry name" value="MISCELLANEOUS ZN(II)2CYS6 TRANSCRIPTION FACTOR (EUROFUNG)-RELATED"/>
    <property type="match status" value="1"/>
</dbReference>
<gene>
    <name evidence="6" type="ORF">PTTW11_08444</name>
</gene>
<evidence type="ECO:0000256" key="4">
    <source>
        <dbReference type="ARBA" id="ARBA00023163"/>
    </source>
</evidence>
<protein>
    <recommendedName>
        <fullName evidence="8">Zn(2)-C6 fungal-type domain-containing protein</fullName>
    </recommendedName>
</protein>
<keyword evidence="5" id="KW-0539">Nucleus</keyword>
<evidence type="ECO:0000256" key="3">
    <source>
        <dbReference type="ARBA" id="ARBA00023125"/>
    </source>
</evidence>
<dbReference type="InterPro" id="IPR036864">
    <property type="entry name" value="Zn2-C6_fun-type_DNA-bd_sf"/>
</dbReference>
<name>A0A6S6W9V1_9PLEO</name>
<dbReference type="Proteomes" id="UP000472372">
    <property type="component" value="Chromosome 8"/>
</dbReference>
<dbReference type="PANTHER" id="PTHR31845">
    <property type="entry name" value="FINGER DOMAIN PROTEIN, PUTATIVE-RELATED"/>
    <property type="match status" value="1"/>
</dbReference>
<evidence type="ECO:0008006" key="8">
    <source>
        <dbReference type="Google" id="ProtNLM"/>
    </source>
</evidence>
<accession>A0A6S6W9V1</accession>
<keyword evidence="2" id="KW-0805">Transcription regulation</keyword>
<dbReference type="EMBL" id="HG992984">
    <property type="protein sequence ID" value="CAE7199372.1"/>
    <property type="molecule type" value="Genomic_DNA"/>
</dbReference>
<dbReference type="Gene3D" id="4.10.240.10">
    <property type="entry name" value="Zn(2)-C6 fungal-type DNA-binding domain"/>
    <property type="match status" value="1"/>
</dbReference>
<evidence type="ECO:0000313" key="7">
    <source>
        <dbReference type="Proteomes" id="UP000472372"/>
    </source>
</evidence>
<evidence type="ECO:0000313" key="6">
    <source>
        <dbReference type="EMBL" id="CAE7199372.1"/>
    </source>
</evidence>
<dbReference type="AlphaFoldDB" id="A0A6S6W9V1"/>
<sequence>METNAVRKAPAPYGQACSNCVKTKCRCVVREGGVCERCHRLGKECTPSSSSRKRGSNGASASKRAKLEDKIDEVVSLLRSQRASASTVPSNDAFGLTPESSIITSRAADSPAVEERLTDDQLIEFRTNYLGYIPFMHMPESTTPGDLQANYPLLCLAIRTAWTKAVTRQMLLSSQLREILASKIVAHGERSMDLLFCLIMCIGWSKYFAHRKQFLGSTCGLARTLISDLRLDKPKDPSGCPSLGPYDKGTEEVRTTEGNRALLTVFALCANVSKTFGYDLMLWLPQCEEACDQLNKSNECEGDTVLVSLARLARIAVCAMEVYRRASEDSSFAQHATMAIEPLKLALHNLRTSFSHEIQQHRTVIASTFTAEVAIYELALLQSPTPLVPPLSNPHSLFASRRVEYLLACLQTCKACCDYTLAGDVRDISVTSMLIFPYCLKTVYKLAVLKDVSGWDPTIATATVDTVQCLEQIAVIAENANAKYKEETGEDSVFGEAAVMLRATAPNWRVPTVEQEQTVGDVSAPAWNCDIVGDFSLMDFANDFWLSGPMNF</sequence>
<dbReference type="GO" id="GO:0008270">
    <property type="term" value="F:zinc ion binding"/>
    <property type="evidence" value="ECO:0007669"/>
    <property type="project" value="InterPro"/>
</dbReference>
<reference evidence="6" key="1">
    <citation type="submission" date="2021-02" db="EMBL/GenBank/DDBJ databases">
        <authorList>
            <person name="Syme A R."/>
            <person name="Syme A R."/>
            <person name="Moolhuijzen P."/>
        </authorList>
    </citation>
    <scope>NUCLEOTIDE SEQUENCE</scope>
    <source>
        <strain evidence="6">W1-1</strain>
    </source>
</reference>
<comment type="subcellular location">
    <subcellularLocation>
        <location evidence="1">Nucleus</location>
    </subcellularLocation>
</comment>
<dbReference type="InterPro" id="IPR051089">
    <property type="entry name" value="prtT"/>
</dbReference>
<dbReference type="GO" id="GO:0000976">
    <property type="term" value="F:transcription cis-regulatory region binding"/>
    <property type="evidence" value="ECO:0007669"/>
    <property type="project" value="TreeGrafter"/>
</dbReference>
<keyword evidence="3" id="KW-0238">DNA-binding</keyword>
<dbReference type="GO" id="GO:0005634">
    <property type="term" value="C:nucleus"/>
    <property type="evidence" value="ECO:0007669"/>
    <property type="project" value="UniProtKB-SubCell"/>
</dbReference>
<proteinExistence type="predicted"/>
<evidence type="ECO:0000256" key="5">
    <source>
        <dbReference type="ARBA" id="ARBA00023242"/>
    </source>
</evidence>
<evidence type="ECO:0000256" key="1">
    <source>
        <dbReference type="ARBA" id="ARBA00004123"/>
    </source>
</evidence>
<organism evidence="6 7">
    <name type="scientific">Pyrenophora teres f. teres</name>
    <dbReference type="NCBI Taxonomy" id="97479"/>
    <lineage>
        <taxon>Eukaryota</taxon>
        <taxon>Fungi</taxon>
        <taxon>Dikarya</taxon>
        <taxon>Ascomycota</taxon>
        <taxon>Pezizomycotina</taxon>
        <taxon>Dothideomycetes</taxon>
        <taxon>Pleosporomycetidae</taxon>
        <taxon>Pleosporales</taxon>
        <taxon>Pleosporineae</taxon>
        <taxon>Pleosporaceae</taxon>
        <taxon>Pyrenophora</taxon>
    </lineage>
</organism>
<keyword evidence="4" id="KW-0804">Transcription</keyword>